<keyword evidence="8" id="KW-0175">Coiled coil</keyword>
<dbReference type="GO" id="GO:0004342">
    <property type="term" value="F:glucosamine-6-phosphate deaminase activity"/>
    <property type="evidence" value="ECO:0007669"/>
    <property type="project" value="UniProtKB-UniRule"/>
</dbReference>
<comment type="pathway">
    <text evidence="5 7">Amino-sugar metabolism; N-acetylneuraminate degradation; D-fructose 6-phosphate from N-acetylneuraminate: step 5/5.</text>
</comment>
<protein>
    <recommendedName>
        <fullName evidence="7">Glucosamine-6-phosphate deaminase</fullName>
        <ecNumber evidence="7">3.5.99.6</ecNumber>
    </recommendedName>
    <alternativeName>
        <fullName evidence="7">GlcN6P deaminase</fullName>
        <shortName evidence="7">GNPDA</shortName>
    </alternativeName>
    <alternativeName>
        <fullName evidence="7">Glucosamine-6-phosphate isomerase</fullName>
    </alternativeName>
</protein>
<keyword evidence="11" id="KW-1185">Reference proteome</keyword>
<keyword evidence="2 7" id="KW-0378">Hydrolase</keyword>
<dbReference type="FunFam" id="3.40.50.1360:FF:000002">
    <property type="entry name" value="Glucosamine-6-phosphate deaminase"/>
    <property type="match status" value="1"/>
</dbReference>
<dbReference type="GO" id="GO:0006043">
    <property type="term" value="P:glucosamine catabolic process"/>
    <property type="evidence" value="ECO:0007669"/>
    <property type="project" value="TreeGrafter"/>
</dbReference>
<dbReference type="PANTHER" id="PTHR11280">
    <property type="entry name" value="GLUCOSAMINE-6-PHOSPHATE ISOMERASE"/>
    <property type="match status" value="1"/>
</dbReference>
<feature type="coiled-coil region" evidence="8">
    <location>
        <begin position="100"/>
        <end position="134"/>
    </location>
</feature>
<dbReference type="GO" id="GO:0005975">
    <property type="term" value="P:carbohydrate metabolic process"/>
    <property type="evidence" value="ECO:0007669"/>
    <property type="project" value="InterPro"/>
</dbReference>
<dbReference type="PANTHER" id="PTHR11280:SF5">
    <property type="entry name" value="GLUCOSAMINE-6-PHOSPHATE ISOMERASE"/>
    <property type="match status" value="1"/>
</dbReference>
<dbReference type="EC" id="3.5.99.6" evidence="7"/>
<dbReference type="GO" id="GO:0042802">
    <property type="term" value="F:identical protein binding"/>
    <property type="evidence" value="ECO:0007669"/>
    <property type="project" value="TreeGrafter"/>
</dbReference>
<dbReference type="InterPro" id="IPR037171">
    <property type="entry name" value="NagB/RpiA_transferase-like"/>
</dbReference>
<dbReference type="UniPathway" id="UPA00629">
    <property type="reaction ID" value="UER00684"/>
</dbReference>
<dbReference type="PROSITE" id="PS01161">
    <property type="entry name" value="GLC_GALNAC_ISOMERASE"/>
    <property type="match status" value="1"/>
</dbReference>
<sequence>MNEMRVIILKNADEVARWSAYQITKKILKFKPTREKPFVLGLPTGSTPLATYRELINLYNEGILSFENVVTFNMDEYVGLKPEDPQSYHYFMNENFFKHINIKKENINILNGCAEDLEEECHNYEEKIKKSGGIQLFLGGVGEDGHIAFNEPGSSLSSHTRDKDLTYDTILANSRFFDNDIEKVPKSALTIGVGTLMDSKEVMILANGYKKARAVYHGVEGGVNHLWTISALQLHRRAVLVIDEMAASDIKVKTYRYFKEIEAKNLDLEKYKKYLIELAK</sequence>
<dbReference type="Pfam" id="PF01182">
    <property type="entry name" value="Glucosamine_iso"/>
    <property type="match status" value="1"/>
</dbReference>
<evidence type="ECO:0000256" key="6">
    <source>
        <dbReference type="ARBA" id="ARBA00061194"/>
    </source>
</evidence>
<evidence type="ECO:0000313" key="11">
    <source>
        <dbReference type="Proteomes" id="UP000070483"/>
    </source>
</evidence>
<comment type="caution">
    <text evidence="7">Lacks conserved residue(s) required for the propagation of feature annotation.</text>
</comment>
<accession>A0A134ALT1</accession>
<dbReference type="NCBIfam" id="TIGR00502">
    <property type="entry name" value="nagB"/>
    <property type="match status" value="1"/>
</dbReference>
<evidence type="ECO:0000256" key="8">
    <source>
        <dbReference type="SAM" id="Coils"/>
    </source>
</evidence>
<proteinExistence type="inferred from homology"/>
<dbReference type="PATRIC" id="fig|157687.3.peg.694"/>
<dbReference type="InterPro" id="IPR006148">
    <property type="entry name" value="Glc/Gal-6P_isomerase"/>
</dbReference>
<dbReference type="SUPFAM" id="SSF100950">
    <property type="entry name" value="NagB/RpiA/CoA transferase-like"/>
    <property type="match status" value="1"/>
</dbReference>
<dbReference type="GO" id="GO:0005829">
    <property type="term" value="C:cytosol"/>
    <property type="evidence" value="ECO:0007669"/>
    <property type="project" value="UniProtKB-ARBA"/>
</dbReference>
<evidence type="ECO:0000256" key="2">
    <source>
        <dbReference type="ARBA" id="ARBA00022801"/>
    </source>
</evidence>
<feature type="active site" description="Proton acceptor; for ring-opening step" evidence="7">
    <location>
        <position position="146"/>
    </location>
</feature>
<dbReference type="HAMAP" id="MF_01241">
    <property type="entry name" value="GlcN6P_deamin"/>
    <property type="match status" value="1"/>
</dbReference>
<evidence type="ECO:0000313" key="10">
    <source>
        <dbReference type="EMBL" id="KXB68667.1"/>
    </source>
</evidence>
<comment type="catalytic activity">
    <reaction evidence="1 7">
        <text>alpha-D-glucosamine 6-phosphate + H2O = beta-D-fructose 6-phosphate + NH4(+)</text>
        <dbReference type="Rhea" id="RHEA:12172"/>
        <dbReference type="ChEBI" id="CHEBI:15377"/>
        <dbReference type="ChEBI" id="CHEBI:28938"/>
        <dbReference type="ChEBI" id="CHEBI:57634"/>
        <dbReference type="ChEBI" id="CHEBI:75989"/>
        <dbReference type="EC" id="3.5.99.6"/>
    </reaction>
</comment>
<evidence type="ECO:0000256" key="3">
    <source>
        <dbReference type="ARBA" id="ARBA00023277"/>
    </source>
</evidence>
<feature type="domain" description="Glucosamine/galactosamine-6-phosphate isomerase" evidence="9">
    <location>
        <begin position="11"/>
        <end position="223"/>
    </location>
</feature>
<evidence type="ECO:0000256" key="5">
    <source>
        <dbReference type="ARBA" id="ARBA00060525"/>
    </source>
</evidence>
<dbReference type="GO" id="GO:0019262">
    <property type="term" value="P:N-acetylneuraminate catabolic process"/>
    <property type="evidence" value="ECO:0007669"/>
    <property type="project" value="UniProtKB-UniRule"/>
</dbReference>
<dbReference type="Proteomes" id="UP000070483">
    <property type="component" value="Unassembled WGS sequence"/>
</dbReference>
<dbReference type="InterPro" id="IPR018321">
    <property type="entry name" value="Glucosamine6P_isomerase_CS"/>
</dbReference>
<reference evidence="11" key="1">
    <citation type="submission" date="2016-01" db="EMBL/GenBank/DDBJ databases">
        <authorList>
            <person name="Mitreva M."/>
            <person name="Pepin K.H."/>
            <person name="Mihindukulasuriya K.A."/>
            <person name="Fulton R."/>
            <person name="Fronick C."/>
            <person name="O'Laughlin M."/>
            <person name="Miner T."/>
            <person name="Herter B."/>
            <person name="Rosa B.A."/>
            <person name="Cordes M."/>
            <person name="Tomlinson C."/>
            <person name="Wollam A."/>
            <person name="Palsikar V.B."/>
            <person name="Mardis E.R."/>
            <person name="Wilson R.K."/>
        </authorList>
    </citation>
    <scope>NUCLEOTIDE SEQUENCE [LARGE SCALE GENOMIC DNA]</scope>
    <source>
        <strain evidence="11">KA00185</strain>
    </source>
</reference>
<evidence type="ECO:0000256" key="4">
    <source>
        <dbReference type="ARBA" id="ARBA00055188"/>
    </source>
</evidence>
<evidence type="ECO:0000256" key="7">
    <source>
        <dbReference type="HAMAP-Rule" id="MF_01241"/>
    </source>
</evidence>
<dbReference type="CDD" id="cd01399">
    <property type="entry name" value="GlcN6P_deaminase"/>
    <property type="match status" value="1"/>
</dbReference>
<feature type="active site" description="Proton acceptor; for enolization step" evidence="7">
    <location>
        <position position="75"/>
    </location>
</feature>
<dbReference type="GO" id="GO:0006046">
    <property type="term" value="P:N-acetylglucosamine catabolic process"/>
    <property type="evidence" value="ECO:0007669"/>
    <property type="project" value="UniProtKB-UniRule"/>
</dbReference>
<dbReference type="InterPro" id="IPR004547">
    <property type="entry name" value="Glucosamine6P_isomerase"/>
</dbReference>
<gene>
    <name evidence="7" type="primary">nagB</name>
    <name evidence="10" type="ORF">HMPREF3180_00697</name>
</gene>
<dbReference type="EMBL" id="LSDD01000042">
    <property type="protein sequence ID" value="KXB68667.1"/>
    <property type="molecule type" value="Genomic_DNA"/>
</dbReference>
<organism evidence="10 11">
    <name type="scientific">Leptotrichia wadei</name>
    <dbReference type="NCBI Taxonomy" id="157687"/>
    <lineage>
        <taxon>Bacteria</taxon>
        <taxon>Fusobacteriati</taxon>
        <taxon>Fusobacteriota</taxon>
        <taxon>Fusobacteriia</taxon>
        <taxon>Fusobacteriales</taxon>
        <taxon>Leptotrichiaceae</taxon>
        <taxon>Leptotrichia</taxon>
    </lineage>
</organism>
<name>A0A134ALT1_9FUSO</name>
<evidence type="ECO:0000259" key="9">
    <source>
        <dbReference type="Pfam" id="PF01182"/>
    </source>
</evidence>
<keyword evidence="3 7" id="KW-0119">Carbohydrate metabolism</keyword>
<dbReference type="STRING" id="157687.HMPREF3180_00697"/>
<comment type="function">
    <text evidence="4 7">Catalyzes the reversible isomerization-deamination of glucosamine 6-phosphate (GlcN6P) to form fructose 6-phosphate (Fru6P) and ammonium ion.</text>
</comment>
<comment type="caution">
    <text evidence="10">The sequence shown here is derived from an EMBL/GenBank/DDBJ whole genome shotgun (WGS) entry which is preliminary data.</text>
</comment>
<evidence type="ECO:0000256" key="1">
    <source>
        <dbReference type="ARBA" id="ARBA00000644"/>
    </source>
</evidence>
<comment type="similarity">
    <text evidence="6 7">Belongs to the glucosamine/galactosamine-6-phosphate isomerase family. NagB subfamily.</text>
</comment>
<dbReference type="Gene3D" id="3.40.50.1360">
    <property type="match status" value="1"/>
</dbReference>
<feature type="active site" description="For ring-opening step" evidence="7">
    <location>
        <position position="144"/>
    </location>
</feature>
<dbReference type="AlphaFoldDB" id="A0A134ALT1"/>
<feature type="active site" description="For ring-opening step" evidence="7">
    <location>
        <position position="151"/>
    </location>
</feature>